<dbReference type="Proteomes" id="UP000789375">
    <property type="component" value="Unassembled WGS sequence"/>
</dbReference>
<gene>
    <name evidence="1" type="ORF">FMOSSE_LOCUS267</name>
</gene>
<keyword evidence="2" id="KW-1185">Reference proteome</keyword>
<comment type="caution">
    <text evidence="1">The sequence shown here is derived from an EMBL/GenBank/DDBJ whole genome shotgun (WGS) entry which is preliminary data.</text>
</comment>
<dbReference type="AlphaFoldDB" id="A0A9N8V3P7"/>
<evidence type="ECO:0000313" key="2">
    <source>
        <dbReference type="Proteomes" id="UP000789375"/>
    </source>
</evidence>
<name>A0A9N8V3P7_FUNMO</name>
<proteinExistence type="predicted"/>
<organism evidence="1 2">
    <name type="scientific">Funneliformis mosseae</name>
    <name type="common">Endomycorrhizal fungus</name>
    <name type="synonym">Glomus mosseae</name>
    <dbReference type="NCBI Taxonomy" id="27381"/>
    <lineage>
        <taxon>Eukaryota</taxon>
        <taxon>Fungi</taxon>
        <taxon>Fungi incertae sedis</taxon>
        <taxon>Mucoromycota</taxon>
        <taxon>Glomeromycotina</taxon>
        <taxon>Glomeromycetes</taxon>
        <taxon>Glomerales</taxon>
        <taxon>Glomeraceae</taxon>
        <taxon>Funneliformis</taxon>
    </lineage>
</organism>
<evidence type="ECO:0000313" key="1">
    <source>
        <dbReference type="EMBL" id="CAG8435521.1"/>
    </source>
</evidence>
<protein>
    <submittedName>
        <fullName evidence="1">7790_t:CDS:1</fullName>
    </submittedName>
</protein>
<accession>A0A9N8V3P7</accession>
<sequence>MSLHFLNLTICDLHPTFLSVRQPVLTYQSLDNYITHDPLQS</sequence>
<dbReference type="EMBL" id="CAJVPP010000024">
    <property type="protein sequence ID" value="CAG8435521.1"/>
    <property type="molecule type" value="Genomic_DNA"/>
</dbReference>
<reference evidence="1" key="1">
    <citation type="submission" date="2021-06" db="EMBL/GenBank/DDBJ databases">
        <authorList>
            <person name="Kallberg Y."/>
            <person name="Tangrot J."/>
            <person name="Rosling A."/>
        </authorList>
    </citation>
    <scope>NUCLEOTIDE SEQUENCE</scope>
    <source>
        <strain evidence="1">87-6 pot B 2015</strain>
    </source>
</reference>